<keyword evidence="3 8" id="KW-0813">Transport</keyword>
<dbReference type="InterPro" id="IPR004688">
    <property type="entry name" value="Ni/Co_transpt"/>
</dbReference>
<evidence type="ECO:0000256" key="8">
    <source>
        <dbReference type="RuleBase" id="RU362101"/>
    </source>
</evidence>
<dbReference type="PANTHER" id="PTHR31611:SF0">
    <property type="entry name" value="HIGH-AFFINITY NICKEL TRANSPORT PROTEIN NIC1"/>
    <property type="match status" value="1"/>
</dbReference>
<proteinExistence type="inferred from homology"/>
<evidence type="ECO:0000256" key="7">
    <source>
        <dbReference type="ARBA" id="ARBA00023136"/>
    </source>
</evidence>
<dbReference type="Proteomes" id="UP000248257">
    <property type="component" value="Unassembled WGS sequence"/>
</dbReference>
<feature type="transmembrane region" description="Helical" evidence="8">
    <location>
        <begin position="111"/>
        <end position="131"/>
    </location>
</feature>
<dbReference type="STRING" id="1220579.GCA_001571345_00563"/>
<comment type="similarity">
    <text evidence="2 8">Belongs to the NiCoT transporter (TC 2.A.52) family.</text>
</comment>
<comment type="subcellular location">
    <subcellularLocation>
        <location evidence="8">Cell membrane</location>
        <topology evidence="8">Multi-pass membrane protein</topology>
    </subcellularLocation>
    <subcellularLocation>
        <location evidence="1">Endomembrane system</location>
        <topology evidence="1">Multi-pass membrane protein</topology>
    </subcellularLocation>
</comment>
<feature type="transmembrane region" description="Helical" evidence="8">
    <location>
        <begin position="202"/>
        <end position="224"/>
    </location>
</feature>
<evidence type="ECO:0000256" key="5">
    <source>
        <dbReference type="ARBA" id="ARBA00022692"/>
    </source>
</evidence>
<dbReference type="PANTHER" id="PTHR31611">
    <property type="entry name" value="HIGH-AFFINITY NICKEL TRANSPORT PROTEIN NIC1"/>
    <property type="match status" value="1"/>
</dbReference>
<evidence type="ECO:0000313" key="10">
    <source>
        <dbReference type="Proteomes" id="UP000248257"/>
    </source>
</evidence>
<evidence type="ECO:0000313" key="9">
    <source>
        <dbReference type="EMBL" id="PYD58287.1"/>
    </source>
</evidence>
<comment type="caution">
    <text evidence="9">The sequence shown here is derived from an EMBL/GenBank/DDBJ whole genome shotgun (WGS) entry which is preliminary data.</text>
</comment>
<dbReference type="GO" id="GO:0015099">
    <property type="term" value="F:nickel cation transmembrane transporter activity"/>
    <property type="evidence" value="ECO:0007669"/>
    <property type="project" value="UniProtKB-UniRule"/>
</dbReference>
<evidence type="ECO:0000256" key="1">
    <source>
        <dbReference type="ARBA" id="ARBA00004127"/>
    </source>
</evidence>
<keyword evidence="7 8" id="KW-0472">Membrane</keyword>
<feature type="transmembrane region" description="Helical" evidence="8">
    <location>
        <begin position="174"/>
        <end position="196"/>
    </location>
</feature>
<protein>
    <recommendedName>
        <fullName evidence="8">Nickel/cobalt efflux system</fullName>
    </recommendedName>
</protein>
<evidence type="ECO:0000256" key="6">
    <source>
        <dbReference type="ARBA" id="ARBA00022989"/>
    </source>
</evidence>
<evidence type="ECO:0000256" key="4">
    <source>
        <dbReference type="ARBA" id="ARBA00022596"/>
    </source>
</evidence>
<keyword evidence="4" id="KW-0533">Nickel</keyword>
<keyword evidence="10" id="KW-1185">Reference proteome</keyword>
<accession>A0A318PKY2</accession>
<keyword evidence="5 8" id="KW-0812">Transmembrane</keyword>
<sequence>MFMAARHGPYAIACALLLANLVAWAWAMTTLGCAPVLLGAAGLAWTFGLRHGLDADHIVAIDVVTRRLMQAGRAPSLVGLFFSLGHSTVVVLATLALVALPVQGWLEQWHLVGGGFGTLVSAVFMLAAVMANARMALGQWRALRQPARLPPPPAGFVFGWAGRWIGRSWQMYPLGFLFGLGFDTASEIGLLGMAAVQAHHGLGLAGVMTFPLLFTTGMALVDTLDTLLMCRAYGWGMRSGRRRVAYDLGISLVSLVAAAGIGAIELGQKLPGNAAQGNLLMRSLMAAGDHLAGVGAGIVLVFLALWGGAVVISRRQANRISPT</sequence>
<dbReference type="GO" id="GO:0012505">
    <property type="term" value="C:endomembrane system"/>
    <property type="evidence" value="ECO:0007669"/>
    <property type="project" value="UniProtKB-SubCell"/>
</dbReference>
<dbReference type="EMBL" id="NKUC01000003">
    <property type="protein sequence ID" value="PYD58287.1"/>
    <property type="molecule type" value="Genomic_DNA"/>
</dbReference>
<dbReference type="InterPro" id="IPR011541">
    <property type="entry name" value="Ni/Co_transpt_high_affinity"/>
</dbReference>
<dbReference type="OrthoDB" id="9776706at2"/>
<gene>
    <name evidence="9" type="ORF">CFR75_02640</name>
</gene>
<reference evidence="9 10" key="1">
    <citation type="submission" date="2017-07" db="EMBL/GenBank/DDBJ databases">
        <title>A draft genome sequence of Komagataeibacter xylinus LMG 1515.</title>
        <authorList>
            <person name="Skraban J."/>
            <person name="Cleenwerck I."/>
            <person name="Vandamme P."/>
            <person name="Trcek J."/>
        </authorList>
    </citation>
    <scope>NUCLEOTIDE SEQUENCE [LARGE SCALE GENOMIC DNA]</scope>
    <source>
        <strain evidence="9 10">LMG 1515</strain>
    </source>
</reference>
<feature type="transmembrane region" description="Helical" evidence="8">
    <location>
        <begin position="244"/>
        <end position="264"/>
    </location>
</feature>
<feature type="transmembrane region" description="Helical" evidence="8">
    <location>
        <begin position="74"/>
        <end position="99"/>
    </location>
</feature>
<keyword evidence="6 8" id="KW-1133">Transmembrane helix</keyword>
<evidence type="ECO:0000256" key="3">
    <source>
        <dbReference type="ARBA" id="ARBA00022448"/>
    </source>
</evidence>
<organism evidence="9 10">
    <name type="scientific">Komagataeibacter xylinus</name>
    <name type="common">Gluconacetobacter xylinus</name>
    <dbReference type="NCBI Taxonomy" id="28448"/>
    <lineage>
        <taxon>Bacteria</taxon>
        <taxon>Pseudomonadati</taxon>
        <taxon>Pseudomonadota</taxon>
        <taxon>Alphaproteobacteria</taxon>
        <taxon>Acetobacterales</taxon>
        <taxon>Acetobacteraceae</taxon>
        <taxon>Komagataeibacter</taxon>
    </lineage>
</organism>
<name>A0A318PKY2_KOMXY</name>
<feature type="transmembrane region" description="Helical" evidence="8">
    <location>
        <begin position="291"/>
        <end position="312"/>
    </location>
</feature>
<dbReference type="PROSITE" id="PS51257">
    <property type="entry name" value="PROKAR_LIPOPROTEIN"/>
    <property type="match status" value="1"/>
</dbReference>
<dbReference type="Pfam" id="PF03824">
    <property type="entry name" value="NicO"/>
    <property type="match status" value="1"/>
</dbReference>
<evidence type="ECO:0000256" key="2">
    <source>
        <dbReference type="ARBA" id="ARBA00010892"/>
    </source>
</evidence>
<dbReference type="GO" id="GO:0005886">
    <property type="term" value="C:plasma membrane"/>
    <property type="evidence" value="ECO:0007669"/>
    <property type="project" value="UniProtKB-SubCell"/>
</dbReference>
<dbReference type="AlphaFoldDB" id="A0A318PKY2"/>